<sequence>MYTGNNSRLRATTEKFSKNRKYPRNTLPDPRIQPDSLPGSRTCDHLTNDFCCTFYDVFVFEGKYHLMASLALGEARGSVRHLLTKNHPVPTLAFRAGAPLNPLLHNLYRSIDIDYVFE</sequence>
<accession>A0A2H1WMZ7</accession>
<protein>
    <submittedName>
        <fullName evidence="2">SFRICE_028807</fullName>
    </submittedName>
</protein>
<gene>
    <name evidence="2" type="ORF">SFRICE_028807</name>
</gene>
<reference evidence="2" key="1">
    <citation type="submission" date="2016-07" db="EMBL/GenBank/DDBJ databases">
        <authorList>
            <person name="Bretaudeau A."/>
        </authorList>
    </citation>
    <scope>NUCLEOTIDE SEQUENCE</scope>
    <source>
        <strain evidence="2">Rice</strain>
        <tissue evidence="2">Whole body</tissue>
    </source>
</reference>
<evidence type="ECO:0000256" key="1">
    <source>
        <dbReference type="SAM" id="MobiDB-lite"/>
    </source>
</evidence>
<feature type="region of interest" description="Disordered" evidence="1">
    <location>
        <begin position="1"/>
        <end position="38"/>
    </location>
</feature>
<dbReference type="AlphaFoldDB" id="A0A2H1WMZ7"/>
<feature type="compositionally biased region" description="Polar residues" evidence="1">
    <location>
        <begin position="1"/>
        <end position="10"/>
    </location>
</feature>
<proteinExistence type="predicted"/>
<evidence type="ECO:0000313" key="2">
    <source>
        <dbReference type="EMBL" id="SOQ54440.1"/>
    </source>
</evidence>
<organism evidence="2">
    <name type="scientific">Spodoptera frugiperda</name>
    <name type="common">Fall armyworm</name>
    <dbReference type="NCBI Taxonomy" id="7108"/>
    <lineage>
        <taxon>Eukaryota</taxon>
        <taxon>Metazoa</taxon>
        <taxon>Ecdysozoa</taxon>
        <taxon>Arthropoda</taxon>
        <taxon>Hexapoda</taxon>
        <taxon>Insecta</taxon>
        <taxon>Pterygota</taxon>
        <taxon>Neoptera</taxon>
        <taxon>Endopterygota</taxon>
        <taxon>Lepidoptera</taxon>
        <taxon>Glossata</taxon>
        <taxon>Ditrysia</taxon>
        <taxon>Noctuoidea</taxon>
        <taxon>Noctuidae</taxon>
        <taxon>Amphipyrinae</taxon>
        <taxon>Spodoptera</taxon>
    </lineage>
</organism>
<dbReference type="EMBL" id="ODYU01009785">
    <property type="protein sequence ID" value="SOQ54440.1"/>
    <property type="molecule type" value="Genomic_DNA"/>
</dbReference>
<name>A0A2H1WMZ7_SPOFR</name>